<dbReference type="Proteomes" id="UP000663929">
    <property type="component" value="Chromosome"/>
</dbReference>
<dbReference type="NCBIfam" id="TIGR00174">
    <property type="entry name" value="miaA"/>
    <property type="match status" value="1"/>
</dbReference>
<dbReference type="PANTHER" id="PTHR11088:SF60">
    <property type="entry name" value="TRNA DIMETHYLALLYLTRANSFERASE"/>
    <property type="match status" value="1"/>
</dbReference>
<feature type="site" description="Interaction with substrate tRNA" evidence="10">
    <location>
        <position position="129"/>
    </location>
</feature>
<keyword evidence="5 10" id="KW-0819">tRNA processing</keyword>
<keyword evidence="4 10" id="KW-0808">Transferase</keyword>
<comment type="catalytic activity">
    <reaction evidence="9 10 11">
        <text>adenosine(37) in tRNA + dimethylallyl diphosphate = N(6)-dimethylallyladenosine(37) in tRNA + diphosphate</text>
        <dbReference type="Rhea" id="RHEA:26482"/>
        <dbReference type="Rhea" id="RHEA-COMP:10162"/>
        <dbReference type="Rhea" id="RHEA-COMP:10375"/>
        <dbReference type="ChEBI" id="CHEBI:33019"/>
        <dbReference type="ChEBI" id="CHEBI:57623"/>
        <dbReference type="ChEBI" id="CHEBI:74411"/>
        <dbReference type="ChEBI" id="CHEBI:74415"/>
        <dbReference type="EC" id="2.5.1.75"/>
    </reaction>
</comment>
<feature type="binding site" evidence="10">
    <location>
        <begin position="16"/>
        <end position="23"/>
    </location>
    <ligand>
        <name>ATP</name>
        <dbReference type="ChEBI" id="CHEBI:30616"/>
    </ligand>
</feature>
<evidence type="ECO:0000256" key="3">
    <source>
        <dbReference type="ARBA" id="ARBA00005842"/>
    </source>
</evidence>
<evidence type="ECO:0000256" key="10">
    <source>
        <dbReference type="HAMAP-Rule" id="MF_00185"/>
    </source>
</evidence>
<feature type="site" description="Interaction with substrate tRNA" evidence="10">
    <location>
        <position position="107"/>
    </location>
</feature>
<evidence type="ECO:0000256" key="8">
    <source>
        <dbReference type="ARBA" id="ARBA00022842"/>
    </source>
</evidence>
<dbReference type="Gene3D" id="1.10.20.140">
    <property type="match status" value="1"/>
</dbReference>
<comment type="caution">
    <text evidence="10">Lacks conserved residue(s) required for the propagation of feature annotation.</text>
</comment>
<dbReference type="EC" id="2.5.1.75" evidence="10"/>
<evidence type="ECO:0000313" key="15">
    <source>
        <dbReference type="Proteomes" id="UP000663929"/>
    </source>
</evidence>
<protein>
    <recommendedName>
        <fullName evidence="10">tRNA dimethylallyltransferase</fullName>
        <ecNumber evidence="10">2.5.1.75</ecNumber>
    </recommendedName>
    <alternativeName>
        <fullName evidence="10">Dimethylallyl diphosphate:tRNA dimethylallyltransferase</fullName>
        <shortName evidence="10">DMAPP:tRNA dimethylallyltransferase</shortName>
        <shortName evidence="10">DMATase</shortName>
    </alternativeName>
    <alternativeName>
        <fullName evidence="10">Isopentenyl-diphosphate:tRNA isopentenyltransferase</fullName>
        <shortName evidence="10">IPP transferase</shortName>
        <shortName evidence="10">IPPT</shortName>
        <shortName evidence="10">IPTase</shortName>
    </alternativeName>
</protein>
<dbReference type="PANTHER" id="PTHR11088">
    <property type="entry name" value="TRNA DIMETHYLALLYLTRANSFERASE"/>
    <property type="match status" value="1"/>
</dbReference>
<feature type="region of interest" description="Interaction with substrate tRNA" evidence="10">
    <location>
        <begin position="41"/>
        <end position="44"/>
    </location>
</feature>
<accession>A0A8A4TSJ8</accession>
<sequence length="315" mass="35572">MVHSSIDHKQLAVIVGATGAGKSSLALTVGRRLEAEIVCMDSMQVYRDLPIGTNAPTPGEEAALPHHLFGFAEVGQPLSCVRYAQLAREKIAEIQSRGRLALLVGGTGLYLRALIEGLSNLPVTPEALRDRLNRLVDRKGKEALYRMLKRLDPRGAGHLHANDRQRVQRFLEVRILSGESMLDHWSRDKEREDGPKPTVIGLEMARPLLVEKIAARTRAMLDKGWIEETRRLLAAGLGEALLRLAPIGYPEICGYLRGECDRETLAERIAILTRQYAKRQMTWFRKVPYIQWFPFQSESGYNTPRIIEFLNQRMN</sequence>
<dbReference type="InterPro" id="IPR027417">
    <property type="entry name" value="P-loop_NTPase"/>
</dbReference>
<evidence type="ECO:0000256" key="5">
    <source>
        <dbReference type="ARBA" id="ARBA00022694"/>
    </source>
</evidence>
<evidence type="ECO:0000256" key="6">
    <source>
        <dbReference type="ARBA" id="ARBA00022741"/>
    </source>
</evidence>
<evidence type="ECO:0000256" key="13">
    <source>
        <dbReference type="RuleBase" id="RU003785"/>
    </source>
</evidence>
<comment type="subunit">
    <text evidence="10">Monomer.</text>
</comment>
<dbReference type="RefSeq" id="WP_237382121.1">
    <property type="nucleotide sequence ID" value="NZ_CP071793.1"/>
</dbReference>
<evidence type="ECO:0000256" key="11">
    <source>
        <dbReference type="RuleBase" id="RU003783"/>
    </source>
</evidence>
<comment type="function">
    <text evidence="2 10 12">Catalyzes the transfer of a dimethylallyl group onto the adenine at position 37 in tRNAs that read codons beginning with uridine, leading to the formation of N6-(dimethylallyl)adenosine (i(6)A).</text>
</comment>
<keyword evidence="15" id="KW-1185">Reference proteome</keyword>
<evidence type="ECO:0000256" key="12">
    <source>
        <dbReference type="RuleBase" id="RU003784"/>
    </source>
</evidence>
<dbReference type="InterPro" id="IPR039657">
    <property type="entry name" value="Dimethylallyltransferase"/>
</dbReference>
<organism evidence="14 15">
    <name type="scientific">Sulfidibacter corallicola</name>
    <dbReference type="NCBI Taxonomy" id="2818388"/>
    <lineage>
        <taxon>Bacteria</taxon>
        <taxon>Pseudomonadati</taxon>
        <taxon>Acidobacteriota</taxon>
        <taxon>Holophagae</taxon>
        <taxon>Acanthopleuribacterales</taxon>
        <taxon>Acanthopleuribacteraceae</taxon>
        <taxon>Sulfidibacter</taxon>
    </lineage>
</organism>
<proteinExistence type="inferred from homology"/>
<keyword evidence="8 10" id="KW-0460">Magnesium</keyword>
<evidence type="ECO:0000256" key="7">
    <source>
        <dbReference type="ARBA" id="ARBA00022840"/>
    </source>
</evidence>
<evidence type="ECO:0000256" key="9">
    <source>
        <dbReference type="ARBA" id="ARBA00049563"/>
    </source>
</evidence>
<dbReference type="KEGG" id="scor:J3U87_06015"/>
<keyword evidence="6 10" id="KW-0547">Nucleotide-binding</keyword>
<dbReference type="GO" id="GO:0052381">
    <property type="term" value="F:tRNA dimethylallyltransferase activity"/>
    <property type="evidence" value="ECO:0007669"/>
    <property type="project" value="UniProtKB-UniRule"/>
</dbReference>
<feature type="region of interest" description="Interaction with substrate tRNA" evidence="10">
    <location>
        <begin position="165"/>
        <end position="169"/>
    </location>
</feature>
<dbReference type="EMBL" id="CP071793">
    <property type="protein sequence ID" value="QTD52011.1"/>
    <property type="molecule type" value="Genomic_DNA"/>
</dbReference>
<dbReference type="GO" id="GO:0005524">
    <property type="term" value="F:ATP binding"/>
    <property type="evidence" value="ECO:0007669"/>
    <property type="project" value="UniProtKB-UniRule"/>
</dbReference>
<dbReference type="SUPFAM" id="SSF52540">
    <property type="entry name" value="P-loop containing nucleoside triphosphate hydrolases"/>
    <property type="match status" value="1"/>
</dbReference>
<evidence type="ECO:0000256" key="1">
    <source>
        <dbReference type="ARBA" id="ARBA00001946"/>
    </source>
</evidence>
<feature type="binding site" evidence="10">
    <location>
        <begin position="18"/>
        <end position="23"/>
    </location>
    <ligand>
        <name>substrate</name>
    </ligand>
</feature>
<dbReference type="Gene3D" id="3.40.50.300">
    <property type="entry name" value="P-loop containing nucleotide triphosphate hydrolases"/>
    <property type="match status" value="1"/>
</dbReference>
<evidence type="ECO:0000313" key="14">
    <source>
        <dbReference type="EMBL" id="QTD52011.1"/>
    </source>
</evidence>
<name>A0A8A4TSJ8_SULCO</name>
<evidence type="ECO:0000256" key="2">
    <source>
        <dbReference type="ARBA" id="ARBA00003213"/>
    </source>
</evidence>
<dbReference type="Pfam" id="PF01715">
    <property type="entry name" value="IPPT"/>
    <property type="match status" value="1"/>
</dbReference>
<reference evidence="14" key="1">
    <citation type="submission" date="2021-03" db="EMBL/GenBank/DDBJ databases">
        <title>Acanthopleuribacteraceae sp. M133.</title>
        <authorList>
            <person name="Wang G."/>
        </authorList>
    </citation>
    <scope>NUCLEOTIDE SEQUENCE</scope>
    <source>
        <strain evidence="14">M133</strain>
    </source>
</reference>
<dbReference type="GO" id="GO:0006400">
    <property type="term" value="P:tRNA modification"/>
    <property type="evidence" value="ECO:0007669"/>
    <property type="project" value="TreeGrafter"/>
</dbReference>
<evidence type="ECO:0000256" key="4">
    <source>
        <dbReference type="ARBA" id="ARBA00022679"/>
    </source>
</evidence>
<comment type="cofactor">
    <cofactor evidence="1 10">
        <name>Mg(2+)</name>
        <dbReference type="ChEBI" id="CHEBI:18420"/>
    </cofactor>
</comment>
<dbReference type="InterPro" id="IPR018022">
    <property type="entry name" value="IPT"/>
</dbReference>
<gene>
    <name evidence="10 14" type="primary">miaA</name>
    <name evidence="14" type="ORF">J3U87_06015</name>
</gene>
<keyword evidence="7 10" id="KW-0067">ATP-binding</keyword>
<dbReference type="AlphaFoldDB" id="A0A8A4TSJ8"/>
<dbReference type="HAMAP" id="MF_00185">
    <property type="entry name" value="IPP_trans"/>
    <property type="match status" value="1"/>
</dbReference>
<comment type="similarity">
    <text evidence="3 10 13">Belongs to the IPP transferase family.</text>
</comment>